<proteinExistence type="predicted"/>
<gene>
    <name evidence="1" type="ORF">CQ14_25875</name>
</gene>
<evidence type="ECO:0000313" key="2">
    <source>
        <dbReference type="Proteomes" id="UP000051660"/>
    </source>
</evidence>
<dbReference type="EMBL" id="LLYB01000118">
    <property type="protein sequence ID" value="KRR17571.1"/>
    <property type="molecule type" value="Genomic_DNA"/>
</dbReference>
<reference evidence="1 2" key="1">
    <citation type="submission" date="2014-03" db="EMBL/GenBank/DDBJ databases">
        <title>Bradyrhizobium valentinum sp. nov., isolated from effective nodules of Lupinus mariae-josephae, a lupine endemic of basic-lime soils in Eastern Spain.</title>
        <authorList>
            <person name="Duran D."/>
            <person name="Rey L."/>
            <person name="Navarro A."/>
            <person name="Busquets A."/>
            <person name="Imperial J."/>
            <person name="Ruiz-Argueso T."/>
        </authorList>
    </citation>
    <scope>NUCLEOTIDE SEQUENCE [LARGE SCALE GENOMIC DNA]</scope>
    <source>
        <strain evidence="1 2">CCBAU 23086</strain>
    </source>
</reference>
<evidence type="ECO:0000313" key="1">
    <source>
        <dbReference type="EMBL" id="KRR17571.1"/>
    </source>
</evidence>
<accession>A0A0R3MJR0</accession>
<dbReference type="Proteomes" id="UP000051660">
    <property type="component" value="Unassembled WGS sequence"/>
</dbReference>
<sequence length="84" mass="9328">MLFCREVTLPEDWKAIEEIARMSDGLQKGNDAAAIEELLQLLIGILSSATRLPRGPESDATLLQIGELQRSVGVLLLKRFYDEA</sequence>
<comment type="caution">
    <text evidence="1">The sequence shown here is derived from an EMBL/GenBank/DDBJ whole genome shotgun (WGS) entry which is preliminary data.</text>
</comment>
<name>A0A0R3MJR0_9BRAD</name>
<organism evidence="1 2">
    <name type="scientific">Bradyrhizobium lablabi</name>
    <dbReference type="NCBI Taxonomy" id="722472"/>
    <lineage>
        <taxon>Bacteria</taxon>
        <taxon>Pseudomonadati</taxon>
        <taxon>Pseudomonadota</taxon>
        <taxon>Alphaproteobacteria</taxon>
        <taxon>Hyphomicrobiales</taxon>
        <taxon>Nitrobacteraceae</taxon>
        <taxon>Bradyrhizobium</taxon>
    </lineage>
</organism>
<protein>
    <submittedName>
        <fullName evidence="1">Uncharacterized protein</fullName>
    </submittedName>
</protein>
<dbReference type="AlphaFoldDB" id="A0A0R3MJR0"/>